<reference evidence="2 3" key="1">
    <citation type="journal article" date="2018" name="Microb. Genom.">
        <title>Deciphering the unexplored Leptospira diversity from soils uncovers genomic evolution to virulence.</title>
        <authorList>
            <person name="Thibeaux R."/>
            <person name="Iraola G."/>
            <person name="Ferres I."/>
            <person name="Bierque E."/>
            <person name="Girault D."/>
            <person name="Soupe-Gilbert M.E."/>
            <person name="Picardeau M."/>
            <person name="Goarant C."/>
        </authorList>
    </citation>
    <scope>NUCLEOTIDE SEQUENCE [LARGE SCALE GENOMIC DNA]</scope>
    <source>
        <strain evidence="2 3">ATI7-C-A5</strain>
    </source>
</reference>
<organism evidence="2 3">
    <name type="scientific">Leptospira ellisii</name>
    <dbReference type="NCBI Taxonomy" id="2023197"/>
    <lineage>
        <taxon>Bacteria</taxon>
        <taxon>Pseudomonadati</taxon>
        <taxon>Spirochaetota</taxon>
        <taxon>Spirochaetia</taxon>
        <taxon>Leptospirales</taxon>
        <taxon>Leptospiraceae</taxon>
        <taxon>Leptospira</taxon>
    </lineage>
</organism>
<protein>
    <submittedName>
        <fullName evidence="2">Uncharacterized protein</fullName>
    </submittedName>
</protein>
<evidence type="ECO:0000256" key="1">
    <source>
        <dbReference type="SAM" id="MobiDB-lite"/>
    </source>
</evidence>
<proteinExistence type="predicted"/>
<name>A0AAE4TWS6_9LEPT</name>
<gene>
    <name evidence="2" type="ORF">CH379_013145</name>
</gene>
<accession>A0AAE4TWS6</accession>
<dbReference type="RefSeq" id="WP_317573270.1">
    <property type="nucleotide sequence ID" value="NZ_NPEF02000014.1"/>
</dbReference>
<dbReference type="AlphaFoldDB" id="A0AAE4TWS6"/>
<dbReference type="Proteomes" id="UP000232122">
    <property type="component" value="Unassembled WGS sequence"/>
</dbReference>
<feature type="region of interest" description="Disordered" evidence="1">
    <location>
        <begin position="1"/>
        <end position="27"/>
    </location>
</feature>
<sequence>TGSSAKSCGNSRKSSLPLKAAPHATGAGVSKRIGLSSDLSRVNFFLDRIGQKNFFSAVCFSKFALGYSSAF</sequence>
<evidence type="ECO:0000313" key="3">
    <source>
        <dbReference type="Proteomes" id="UP000232122"/>
    </source>
</evidence>
<keyword evidence="3" id="KW-1185">Reference proteome</keyword>
<comment type="caution">
    <text evidence="2">The sequence shown here is derived from an EMBL/GenBank/DDBJ whole genome shotgun (WGS) entry which is preliminary data.</text>
</comment>
<evidence type="ECO:0000313" key="2">
    <source>
        <dbReference type="EMBL" id="MDV6236573.1"/>
    </source>
</evidence>
<feature type="compositionally biased region" description="Polar residues" evidence="1">
    <location>
        <begin position="1"/>
        <end position="14"/>
    </location>
</feature>
<dbReference type="EMBL" id="NPEF02000014">
    <property type="protein sequence ID" value="MDV6236573.1"/>
    <property type="molecule type" value="Genomic_DNA"/>
</dbReference>
<feature type="non-terminal residue" evidence="2">
    <location>
        <position position="1"/>
    </location>
</feature>